<evidence type="ECO:0000313" key="2">
    <source>
        <dbReference type="EMBL" id="AGS54222.1"/>
    </source>
</evidence>
<reference evidence="2" key="1">
    <citation type="submission" date="2012-03" db="EMBL/GenBank/DDBJ databases">
        <title>Functional metagenomics reveals considerable lignocellulase gene clusters in the gut microbiome of a wood-feeding higher termite.</title>
        <authorList>
            <person name="Liu N."/>
        </authorList>
    </citation>
    <scope>NUCLEOTIDE SEQUENCE</scope>
</reference>
<dbReference type="InterPro" id="IPR046240">
    <property type="entry name" value="DUF6273"/>
</dbReference>
<dbReference type="Pfam" id="PF19789">
    <property type="entry name" value="DUF6273"/>
    <property type="match status" value="1"/>
</dbReference>
<feature type="domain" description="DUF6273" evidence="1">
    <location>
        <begin position="28"/>
        <end position="213"/>
    </location>
</feature>
<protein>
    <recommendedName>
        <fullName evidence="1">DUF6273 domain-containing protein</fullName>
    </recommendedName>
</protein>
<dbReference type="EMBL" id="JQ844280">
    <property type="protein sequence ID" value="AGS54222.1"/>
    <property type="molecule type" value="Genomic_DNA"/>
</dbReference>
<name>A0A806KLL7_9BACT</name>
<organism evidence="2">
    <name type="scientific">uncultured bacterium contig00107</name>
    <dbReference type="NCBI Taxonomy" id="1181573"/>
    <lineage>
        <taxon>Bacteria</taxon>
        <taxon>environmental samples</taxon>
    </lineage>
</organism>
<evidence type="ECO:0000259" key="1">
    <source>
        <dbReference type="Pfam" id="PF19789"/>
    </source>
</evidence>
<proteinExistence type="predicted"/>
<dbReference type="AlphaFoldDB" id="A0A806KLL7"/>
<sequence>MNKGEVTVKLGDSVRFGNYSWRVLDVQDGKALIISKNVLEKKAYHIEHCDVTWETCTLRQYLNGSFCDRFDTEDKARIAEVKLANNPIPWFGTSGGNDTLDKVFLLSGEEVVRYFGDSGRLENPDKDWRFVDGRVVHKDECDSENIVIGFIDDQYNIERMAVGFGGEHSYWWLRSSVERGCTVIVGEDGRIDPLCVEHFVDDEDGGVRPALWLIL</sequence>
<accession>A0A806KLL7</accession>